<dbReference type="EMBL" id="AFHQ01000053">
    <property type="protein sequence ID" value="EGK57828.1"/>
    <property type="molecule type" value="Genomic_DNA"/>
</dbReference>
<keyword evidence="1" id="KW-0223">Dioxygenase</keyword>
<protein>
    <submittedName>
        <fullName evidence="1">2-nitropropane dioxygenase</fullName>
    </submittedName>
</protein>
<keyword evidence="2" id="KW-1185">Reference proteome</keyword>
<dbReference type="STRING" id="888060.HMPREF9081_2113"/>
<dbReference type="AlphaFoldDB" id="F5RPC7"/>
<comment type="caution">
    <text evidence="1">The sequence shown here is derived from an EMBL/GenBank/DDBJ whole genome shotgun (WGS) entry which is preliminary data.</text>
</comment>
<proteinExistence type="predicted"/>
<organism evidence="1 2">
    <name type="scientific">Centipeda periodontii DSM 2778</name>
    <dbReference type="NCBI Taxonomy" id="888060"/>
    <lineage>
        <taxon>Bacteria</taxon>
        <taxon>Bacillati</taxon>
        <taxon>Bacillota</taxon>
        <taxon>Negativicutes</taxon>
        <taxon>Selenomonadales</taxon>
        <taxon>Selenomonadaceae</taxon>
        <taxon>Centipeda</taxon>
    </lineage>
</organism>
<evidence type="ECO:0000313" key="2">
    <source>
        <dbReference type="Proteomes" id="UP000004067"/>
    </source>
</evidence>
<gene>
    <name evidence="1" type="ORF">HMPREF9081_2113</name>
</gene>
<accession>F5RPC7</accession>
<reference evidence="1 2" key="1">
    <citation type="submission" date="2011-04" db="EMBL/GenBank/DDBJ databases">
        <authorList>
            <person name="Muzny D."/>
            <person name="Qin X."/>
            <person name="Deng J."/>
            <person name="Jiang H."/>
            <person name="Liu Y."/>
            <person name="Qu J."/>
            <person name="Song X.-Z."/>
            <person name="Zhang L."/>
            <person name="Thornton R."/>
            <person name="Coyle M."/>
            <person name="Francisco L."/>
            <person name="Jackson L."/>
            <person name="Javaid M."/>
            <person name="Korchina V."/>
            <person name="Kovar C."/>
            <person name="Mata R."/>
            <person name="Mathew T."/>
            <person name="Ngo R."/>
            <person name="Nguyen L."/>
            <person name="Nguyen N."/>
            <person name="Okwuonu G."/>
            <person name="Ongeri F."/>
            <person name="Pham C."/>
            <person name="Simmons D."/>
            <person name="Wilczek-Boney K."/>
            <person name="Hale W."/>
            <person name="Jakkamsetti A."/>
            <person name="Pham P."/>
            <person name="Ruth R."/>
            <person name="San Lucas F."/>
            <person name="Warren J."/>
            <person name="Zhang J."/>
            <person name="Zhao Z."/>
            <person name="Zhou C."/>
            <person name="Zhu D."/>
            <person name="Lee S."/>
            <person name="Bess C."/>
            <person name="Blankenburg K."/>
            <person name="Forbes L."/>
            <person name="Fu Q."/>
            <person name="Gubbala S."/>
            <person name="Hirani K."/>
            <person name="Jayaseelan J.C."/>
            <person name="Lara F."/>
            <person name="Munidasa M."/>
            <person name="Palculict T."/>
            <person name="Patil S."/>
            <person name="Pu L.-L."/>
            <person name="Saada N."/>
            <person name="Tang L."/>
            <person name="Weissenberger G."/>
            <person name="Zhu Y."/>
            <person name="Hemphill L."/>
            <person name="Shang Y."/>
            <person name="Youmans B."/>
            <person name="Ayvaz T."/>
            <person name="Ross M."/>
            <person name="Santibanez J."/>
            <person name="Aqrawi P."/>
            <person name="Gross S."/>
            <person name="Joshi V."/>
            <person name="Fowler G."/>
            <person name="Nazareth L."/>
            <person name="Reid J."/>
            <person name="Worley K."/>
            <person name="Petrosino J."/>
            <person name="Highlander S."/>
            <person name="Gibbs R."/>
        </authorList>
    </citation>
    <scope>NUCLEOTIDE SEQUENCE [LARGE SCALE GENOMIC DNA]</scope>
    <source>
        <strain evidence="1 2">DSM 2778</strain>
    </source>
</reference>
<dbReference type="Proteomes" id="UP000004067">
    <property type="component" value="Unassembled WGS sequence"/>
</dbReference>
<evidence type="ECO:0000313" key="1">
    <source>
        <dbReference type="EMBL" id="EGK57828.1"/>
    </source>
</evidence>
<keyword evidence="1" id="KW-0560">Oxidoreductase</keyword>
<name>F5RPC7_9FIRM</name>
<dbReference type="GO" id="GO:0051213">
    <property type="term" value="F:dioxygenase activity"/>
    <property type="evidence" value="ECO:0007669"/>
    <property type="project" value="UniProtKB-KW"/>
</dbReference>
<dbReference type="HOGENOM" id="CLU_2583299_0_0_9"/>
<sequence>MPPNEGISLPQKAVIRPIIAQIAAPCHKNMKELLIKRTFNWRRFFVRTMWKTGRSVVLCGGFADEVLTVKRCNLNLSMRS</sequence>